<evidence type="ECO:0000313" key="3">
    <source>
        <dbReference type="WBParaSite" id="SMUV_0000080501-mRNA-1"/>
    </source>
</evidence>
<proteinExistence type="predicted"/>
<accession>A0A0N5A9M3</accession>
<evidence type="ECO:0000256" key="1">
    <source>
        <dbReference type="SAM" id="Phobius"/>
    </source>
</evidence>
<name>A0A0N5A9M3_9BILA</name>
<evidence type="ECO:0000313" key="2">
    <source>
        <dbReference type="Proteomes" id="UP000046393"/>
    </source>
</evidence>
<keyword evidence="1" id="KW-1133">Transmembrane helix</keyword>
<keyword evidence="1" id="KW-0812">Transmembrane</keyword>
<feature type="transmembrane region" description="Helical" evidence="1">
    <location>
        <begin position="71"/>
        <end position="91"/>
    </location>
</feature>
<dbReference type="AlphaFoldDB" id="A0A0N5A9M3"/>
<dbReference type="WBParaSite" id="SMUV_0000080501-mRNA-1">
    <property type="protein sequence ID" value="SMUV_0000080501-mRNA-1"/>
    <property type="gene ID" value="SMUV_0000080501"/>
</dbReference>
<keyword evidence="1" id="KW-0472">Membrane</keyword>
<keyword evidence="2" id="KW-1185">Reference proteome</keyword>
<reference evidence="3" key="1">
    <citation type="submission" date="2017-02" db="UniProtKB">
        <authorList>
            <consortium name="WormBaseParasite"/>
        </authorList>
    </citation>
    <scope>IDENTIFICATION</scope>
</reference>
<sequence length="229" mass="25806">MFFLYPVARITGAQPLYQNINSCCLSPEAWRVVNSTESPFVIAQQQILPIGHSAQAVIKEKNSELPSKASLFLWIIVLLLLASTIVILPILAISKSNNNYDTWKRYYHTSILYPHLFLVHSVSSSSLKLAHKYDGRMIITEGSLLHFDGLVLQTNTEEFAAHAQKFVRALPYRLLPKVPAMEVLFTVKFGHGLDLDPYDITLMLRKYISTHGFDGNSVDENSISIAEKQ</sequence>
<protein>
    <submittedName>
        <fullName evidence="3">SEA domain-containing protein</fullName>
    </submittedName>
</protein>
<organism evidence="2 3">
    <name type="scientific">Syphacia muris</name>
    <dbReference type="NCBI Taxonomy" id="451379"/>
    <lineage>
        <taxon>Eukaryota</taxon>
        <taxon>Metazoa</taxon>
        <taxon>Ecdysozoa</taxon>
        <taxon>Nematoda</taxon>
        <taxon>Chromadorea</taxon>
        <taxon>Rhabditida</taxon>
        <taxon>Spirurina</taxon>
        <taxon>Oxyuridomorpha</taxon>
        <taxon>Oxyuroidea</taxon>
        <taxon>Oxyuridae</taxon>
        <taxon>Syphacia</taxon>
    </lineage>
</organism>
<dbReference type="Proteomes" id="UP000046393">
    <property type="component" value="Unplaced"/>
</dbReference>